<proteinExistence type="predicted"/>
<organism evidence="1 2">
    <name type="scientific">Brachyspira aalborgi</name>
    <dbReference type="NCBI Taxonomy" id="29522"/>
    <lineage>
        <taxon>Bacteria</taxon>
        <taxon>Pseudomonadati</taxon>
        <taxon>Spirochaetota</taxon>
        <taxon>Spirochaetia</taxon>
        <taxon>Brachyspirales</taxon>
        <taxon>Brachyspiraceae</taxon>
        <taxon>Brachyspira</taxon>
    </lineage>
</organism>
<evidence type="ECO:0000313" key="1">
    <source>
        <dbReference type="EMBL" id="TXJ41552.1"/>
    </source>
</evidence>
<dbReference type="AlphaFoldDB" id="A0A5C8EXB6"/>
<comment type="caution">
    <text evidence="1">The sequence shown here is derived from an EMBL/GenBank/DDBJ whole genome shotgun (WGS) entry which is preliminary data.</text>
</comment>
<name>A0A5C8EXB6_9SPIR</name>
<evidence type="ECO:0000313" key="2">
    <source>
        <dbReference type="Proteomes" id="UP000325002"/>
    </source>
</evidence>
<accession>A0A5C8EXB6</accession>
<dbReference type="RefSeq" id="WP_147777994.1">
    <property type="nucleotide sequence ID" value="NZ_SAYD01000003.1"/>
</dbReference>
<protein>
    <submittedName>
        <fullName evidence="1">Uncharacterized protein</fullName>
    </submittedName>
</protein>
<reference evidence="1 2" key="1">
    <citation type="journal article" date="1992" name="Lakartidningen">
        <title>[Penicillin V and not amoxicillin is the first choice preparation in acute otitis].</title>
        <authorList>
            <person name="Kamme C."/>
            <person name="Lundgren K."/>
            <person name="Prellner K."/>
        </authorList>
    </citation>
    <scope>NUCLEOTIDE SEQUENCE [LARGE SCALE GENOMIC DNA]</scope>
    <source>
        <strain evidence="1 2">PC3997IV</strain>
    </source>
</reference>
<dbReference type="EMBL" id="SAYD01000003">
    <property type="protein sequence ID" value="TXJ41552.1"/>
    <property type="molecule type" value="Genomic_DNA"/>
</dbReference>
<sequence>MKRIILSCIVIFVSFATIVFARDTEIKIPNSLYKVSDYDRNIEIYHTERGGATLTSVWGYIIQTNIYYRNNLKTCYLVFDLNPNANSNADFYSIIFYDKSESNKVVLNLNISDKREKLFKDGDATIHLRNLQEIVRRQHKLSDSEIDSLIKLIENSKFEIYVKFIQGKGYYPLTKSDFNKKQAKSLYTLLKFYKEIKNK</sequence>
<dbReference type="Proteomes" id="UP000325002">
    <property type="component" value="Unassembled WGS sequence"/>
</dbReference>
<gene>
    <name evidence="1" type="ORF">EPJ81_00880</name>
</gene>